<feature type="region of interest" description="Disordered" evidence="1">
    <location>
        <begin position="131"/>
        <end position="154"/>
    </location>
</feature>
<reference evidence="2" key="1">
    <citation type="journal article" date="2023" name="Mol. Phylogenet. Evol.">
        <title>Genome-scale phylogeny and comparative genomics of the fungal order Sordariales.</title>
        <authorList>
            <person name="Hensen N."/>
            <person name="Bonometti L."/>
            <person name="Westerberg I."/>
            <person name="Brannstrom I.O."/>
            <person name="Guillou S."/>
            <person name="Cros-Aarteil S."/>
            <person name="Calhoun S."/>
            <person name="Haridas S."/>
            <person name="Kuo A."/>
            <person name="Mondo S."/>
            <person name="Pangilinan J."/>
            <person name="Riley R."/>
            <person name="LaButti K."/>
            <person name="Andreopoulos B."/>
            <person name="Lipzen A."/>
            <person name="Chen C."/>
            <person name="Yan M."/>
            <person name="Daum C."/>
            <person name="Ng V."/>
            <person name="Clum A."/>
            <person name="Steindorff A."/>
            <person name="Ohm R.A."/>
            <person name="Martin F."/>
            <person name="Silar P."/>
            <person name="Natvig D.O."/>
            <person name="Lalanne C."/>
            <person name="Gautier V."/>
            <person name="Ament-Velasquez S.L."/>
            <person name="Kruys A."/>
            <person name="Hutchinson M.I."/>
            <person name="Powell A.J."/>
            <person name="Barry K."/>
            <person name="Miller A.N."/>
            <person name="Grigoriev I.V."/>
            <person name="Debuchy R."/>
            <person name="Gladieux P."/>
            <person name="Hiltunen Thoren M."/>
            <person name="Johannesson H."/>
        </authorList>
    </citation>
    <scope>NUCLEOTIDE SEQUENCE</scope>
    <source>
        <strain evidence="2">PSN293</strain>
    </source>
</reference>
<sequence length="262" mass="30602">MAKYEGNSPTGENLSGLSETSGLSVLRTITWTGMDKEMERYLNYNPSVEDHQFTMHSADMWMILNRVEEPPSSASTKHDIEKLKAMENYLQGLEEAGKRVQENIEKHVGNMNAWKRQAELFRRCMEDQVRSKQNKRKADQMEDSSDSDESSYTDWDSVDDNDRYDIINAIKKVMKAVRERIEIWNSMTKEDWKDKESWLQKSNLVSHKLGHKALERLYKMEYRVRERLGVFAVTNEKSQMPKLIISDYEAVWAGPQDSDDSE</sequence>
<dbReference type="AlphaFoldDB" id="A0AAN6XWI6"/>
<organism evidence="2 3">
    <name type="scientific">Rhypophila decipiens</name>
    <dbReference type="NCBI Taxonomy" id="261697"/>
    <lineage>
        <taxon>Eukaryota</taxon>
        <taxon>Fungi</taxon>
        <taxon>Dikarya</taxon>
        <taxon>Ascomycota</taxon>
        <taxon>Pezizomycotina</taxon>
        <taxon>Sordariomycetes</taxon>
        <taxon>Sordariomycetidae</taxon>
        <taxon>Sordariales</taxon>
        <taxon>Naviculisporaceae</taxon>
        <taxon>Rhypophila</taxon>
    </lineage>
</organism>
<dbReference type="Proteomes" id="UP001301769">
    <property type="component" value="Unassembled WGS sequence"/>
</dbReference>
<evidence type="ECO:0000313" key="3">
    <source>
        <dbReference type="Proteomes" id="UP001301769"/>
    </source>
</evidence>
<protein>
    <submittedName>
        <fullName evidence="2">Uncharacterized protein</fullName>
    </submittedName>
</protein>
<gene>
    <name evidence="2" type="ORF">QBC37DRAFT_379626</name>
</gene>
<name>A0AAN6XWI6_9PEZI</name>
<evidence type="ECO:0000313" key="2">
    <source>
        <dbReference type="EMBL" id="KAK4207896.1"/>
    </source>
</evidence>
<comment type="caution">
    <text evidence="2">The sequence shown here is derived from an EMBL/GenBank/DDBJ whole genome shotgun (WGS) entry which is preliminary data.</text>
</comment>
<feature type="compositionally biased region" description="Acidic residues" evidence="1">
    <location>
        <begin position="141"/>
        <end position="154"/>
    </location>
</feature>
<accession>A0AAN6XWI6</accession>
<dbReference type="EMBL" id="MU858268">
    <property type="protein sequence ID" value="KAK4207896.1"/>
    <property type="molecule type" value="Genomic_DNA"/>
</dbReference>
<reference evidence="2" key="2">
    <citation type="submission" date="2023-05" db="EMBL/GenBank/DDBJ databases">
        <authorList>
            <consortium name="Lawrence Berkeley National Laboratory"/>
            <person name="Steindorff A."/>
            <person name="Hensen N."/>
            <person name="Bonometti L."/>
            <person name="Westerberg I."/>
            <person name="Brannstrom I.O."/>
            <person name="Guillou S."/>
            <person name="Cros-Aarteil S."/>
            <person name="Calhoun S."/>
            <person name="Haridas S."/>
            <person name="Kuo A."/>
            <person name="Mondo S."/>
            <person name="Pangilinan J."/>
            <person name="Riley R."/>
            <person name="Labutti K."/>
            <person name="Andreopoulos B."/>
            <person name="Lipzen A."/>
            <person name="Chen C."/>
            <person name="Yanf M."/>
            <person name="Daum C."/>
            <person name="Ng V."/>
            <person name="Clum A."/>
            <person name="Ohm R."/>
            <person name="Martin F."/>
            <person name="Silar P."/>
            <person name="Natvig D."/>
            <person name="Lalanne C."/>
            <person name="Gautier V."/>
            <person name="Ament-Velasquez S.L."/>
            <person name="Kruys A."/>
            <person name="Hutchinson M.I."/>
            <person name="Powell A.J."/>
            <person name="Barry K."/>
            <person name="Miller A.N."/>
            <person name="Grigoriev I.V."/>
            <person name="Debuchy R."/>
            <person name="Gladieux P."/>
            <person name="Thoren M.H."/>
            <person name="Johannesson H."/>
        </authorList>
    </citation>
    <scope>NUCLEOTIDE SEQUENCE</scope>
    <source>
        <strain evidence="2">PSN293</strain>
    </source>
</reference>
<feature type="compositionally biased region" description="Basic and acidic residues" evidence="1">
    <location>
        <begin position="131"/>
        <end position="140"/>
    </location>
</feature>
<proteinExistence type="predicted"/>
<keyword evidence="3" id="KW-1185">Reference proteome</keyword>
<evidence type="ECO:0000256" key="1">
    <source>
        <dbReference type="SAM" id="MobiDB-lite"/>
    </source>
</evidence>